<dbReference type="OrthoDB" id="310895at2759"/>
<evidence type="ECO:0000256" key="1">
    <source>
        <dbReference type="ARBA" id="ARBA00009986"/>
    </source>
</evidence>
<evidence type="ECO:0000256" key="4">
    <source>
        <dbReference type="PROSITE-ProRule" id="PRU10007"/>
    </source>
</evidence>
<reference evidence="8" key="1">
    <citation type="journal article" date="2017" name="Nat. Microbiol.">
        <title>Global analysis of biosynthetic gene clusters reveals vast potential of secondary metabolite production in Penicillium species.</title>
        <authorList>
            <person name="Nielsen J.C."/>
            <person name="Grijseels S."/>
            <person name="Prigent S."/>
            <person name="Ji B."/>
            <person name="Dainat J."/>
            <person name="Nielsen K.F."/>
            <person name="Frisvad J.C."/>
            <person name="Workman M."/>
            <person name="Nielsen J."/>
        </authorList>
    </citation>
    <scope>NUCLEOTIDE SEQUENCE [LARGE SCALE GENOMIC DNA]</scope>
    <source>
        <strain evidence="8">IBT 29486</strain>
    </source>
</reference>
<feature type="domain" description="Aldehyde dehydrogenase" evidence="6">
    <location>
        <begin position="34"/>
        <end position="483"/>
    </location>
</feature>
<dbReference type="InterPro" id="IPR016162">
    <property type="entry name" value="Ald_DH_N"/>
</dbReference>
<protein>
    <recommendedName>
        <fullName evidence="6">Aldehyde dehydrogenase domain-containing protein</fullName>
    </recommendedName>
</protein>
<gene>
    <name evidence="7" type="ORF">PENVUL_c017G04750</name>
</gene>
<dbReference type="GO" id="GO:0004777">
    <property type="term" value="F:succinate-semialdehyde dehydrogenase (NAD+) activity"/>
    <property type="evidence" value="ECO:0007669"/>
    <property type="project" value="TreeGrafter"/>
</dbReference>
<dbReference type="Proteomes" id="UP000191518">
    <property type="component" value="Unassembled WGS sequence"/>
</dbReference>
<evidence type="ECO:0000256" key="2">
    <source>
        <dbReference type="ARBA" id="ARBA00022857"/>
    </source>
</evidence>
<accession>A0A1V6RXM0</accession>
<dbReference type="STRING" id="29845.A0A1V6RXM0"/>
<evidence type="ECO:0000313" key="8">
    <source>
        <dbReference type="Proteomes" id="UP000191518"/>
    </source>
</evidence>
<dbReference type="Gene3D" id="3.40.309.10">
    <property type="entry name" value="Aldehyde Dehydrogenase, Chain A, domain 2"/>
    <property type="match status" value="1"/>
</dbReference>
<name>A0A1V6RXM0_9EURO</name>
<dbReference type="GO" id="GO:0009450">
    <property type="term" value="P:gamma-aminobutyric acid catabolic process"/>
    <property type="evidence" value="ECO:0007669"/>
    <property type="project" value="TreeGrafter"/>
</dbReference>
<comment type="caution">
    <text evidence="7">The sequence shown here is derived from an EMBL/GenBank/DDBJ whole genome shotgun (WGS) entry which is preliminary data.</text>
</comment>
<keyword evidence="8" id="KW-1185">Reference proteome</keyword>
<evidence type="ECO:0000256" key="3">
    <source>
        <dbReference type="ARBA" id="ARBA00023002"/>
    </source>
</evidence>
<evidence type="ECO:0000259" key="6">
    <source>
        <dbReference type="Pfam" id="PF00171"/>
    </source>
</evidence>
<organism evidence="7 8">
    <name type="scientific">Penicillium vulpinum</name>
    <dbReference type="NCBI Taxonomy" id="29845"/>
    <lineage>
        <taxon>Eukaryota</taxon>
        <taxon>Fungi</taxon>
        <taxon>Dikarya</taxon>
        <taxon>Ascomycota</taxon>
        <taxon>Pezizomycotina</taxon>
        <taxon>Eurotiomycetes</taxon>
        <taxon>Eurotiomycetidae</taxon>
        <taxon>Eurotiales</taxon>
        <taxon>Aspergillaceae</taxon>
        <taxon>Penicillium</taxon>
    </lineage>
</organism>
<dbReference type="AlphaFoldDB" id="A0A1V6RXM0"/>
<keyword evidence="2" id="KW-0521">NADP</keyword>
<dbReference type="Gene3D" id="3.40.605.10">
    <property type="entry name" value="Aldehyde Dehydrogenase, Chain A, domain 1"/>
    <property type="match status" value="1"/>
</dbReference>
<dbReference type="InterPro" id="IPR029510">
    <property type="entry name" value="Ald_DH_CS_GLU"/>
</dbReference>
<feature type="active site" evidence="4">
    <location>
        <position position="266"/>
    </location>
</feature>
<evidence type="ECO:0000313" key="7">
    <source>
        <dbReference type="EMBL" id="OQE06522.1"/>
    </source>
</evidence>
<dbReference type="InterPro" id="IPR015590">
    <property type="entry name" value="Aldehyde_DH_dom"/>
</dbReference>
<dbReference type="FunFam" id="3.40.605.10:FF:000012">
    <property type="entry name" value="NAD-dependent succinate-semialdehyde dehydrogenase"/>
    <property type="match status" value="1"/>
</dbReference>
<dbReference type="EMBL" id="MDYP01000017">
    <property type="protein sequence ID" value="OQE06522.1"/>
    <property type="molecule type" value="Genomic_DNA"/>
</dbReference>
<dbReference type="InterPro" id="IPR016161">
    <property type="entry name" value="Ald_DH/histidinol_DH"/>
</dbReference>
<keyword evidence="3 5" id="KW-0560">Oxidoreductase</keyword>
<dbReference type="PANTHER" id="PTHR43353">
    <property type="entry name" value="SUCCINATE-SEMIALDEHYDE DEHYDROGENASE, MITOCHONDRIAL"/>
    <property type="match status" value="1"/>
</dbReference>
<dbReference type="PROSITE" id="PS00687">
    <property type="entry name" value="ALDEHYDE_DEHYDR_GLU"/>
    <property type="match status" value="1"/>
</dbReference>
<comment type="similarity">
    <text evidence="1 5">Belongs to the aldehyde dehydrogenase family.</text>
</comment>
<dbReference type="SUPFAM" id="SSF53720">
    <property type="entry name" value="ALDH-like"/>
    <property type="match status" value="1"/>
</dbReference>
<evidence type="ECO:0000256" key="5">
    <source>
        <dbReference type="RuleBase" id="RU003345"/>
    </source>
</evidence>
<dbReference type="CDD" id="cd07105">
    <property type="entry name" value="ALDH_SaliADH"/>
    <property type="match status" value="1"/>
</dbReference>
<dbReference type="InterPro" id="IPR050740">
    <property type="entry name" value="Aldehyde_DH_Superfamily"/>
</dbReference>
<dbReference type="InterPro" id="IPR016163">
    <property type="entry name" value="Ald_DH_C"/>
</dbReference>
<dbReference type="Pfam" id="PF00171">
    <property type="entry name" value="Aldedh"/>
    <property type="match status" value="1"/>
</dbReference>
<proteinExistence type="inferred from homology"/>
<sequence>MAGNTQNAATTISSFDSTSTIPLFLNGAQITTPRSFDVVSPIDGRVLYKCSSASEEDAAAAVAGAQNAFISWSKTKPAYRRDIFLRAAQIFEERKKELASYSHAETGALEMMVAHECNIAIEACMSIAGLIQAVQGSIPSSQMDGTTALILREPYGVVLGIAPWNAPYTLGTRACISALAMGNTVILKGPELAPATYWAIADVLHSAGLPAGCLNTIYHRSEDAASVTTALISHPLVKKINFTGSTKVGAIIASLAGKHLKPVLLELGGKAPAIICEHADIDNAASHCVMGAFVHGGQVCMSTERIIVHANVAVQFKEKLKAAIDNRFAGKATLINNASVRKNELLVKDALEKGATTVYGDANAIDNSCTTLSPIVLSDIQKGMDIYYNESFGPTVSLFTVESEEEALELANDTEYGLTSAIFTEDLRQAIRLARGLETGAVHINSMTIHDEAGLPHGGAKKSGYGRFNTLNGLEEWVRTKSVTWKD</sequence>
<dbReference type="PANTHER" id="PTHR43353:SF6">
    <property type="entry name" value="CYTOPLASMIC ALDEHYDE DEHYDROGENASE (EUROFUNG)"/>
    <property type="match status" value="1"/>
</dbReference>